<keyword evidence="2" id="KW-1003">Cell membrane</keyword>
<keyword evidence="4" id="KW-0472">Membrane</keyword>
<dbReference type="SUPFAM" id="SSF101322">
    <property type="entry name" value="YcfC-like"/>
    <property type="match status" value="1"/>
</dbReference>
<reference evidence="5" key="1">
    <citation type="submission" date="2018-06" db="EMBL/GenBank/DDBJ databases">
        <authorList>
            <person name="Zhirakovskaya E."/>
        </authorList>
    </citation>
    <scope>NUCLEOTIDE SEQUENCE</scope>
</reference>
<sequence length="212" mass="23312">MSHAPNEKIIALAGVFQATRLVQKVATTNSIDQTAFETSLNSIIEIDPPNTLAVYGGTTEGITLGLELLQEQFGEETTTRDMELTKYIVTIMHLTGKLTKNKAMLATLSNGIERVRAQTDHYPITHENVIAGIADIYVNTISNIKPRIIVNGEQGYLANPDNANKVRALLLAAIRSTILWQQCGGTRLQLMFKRKFIAQTAGEFLYNAPASH</sequence>
<dbReference type="Pfam" id="PF04356">
    <property type="entry name" value="DUF489"/>
    <property type="match status" value="1"/>
</dbReference>
<dbReference type="InterPro" id="IPR035932">
    <property type="entry name" value="HflD-like_sf"/>
</dbReference>
<name>A0A3B0YXJ5_9ZZZZ</name>
<dbReference type="Gene3D" id="1.10.3890.10">
    <property type="entry name" value="HflD-like"/>
    <property type="match status" value="1"/>
</dbReference>
<comment type="subcellular location">
    <subcellularLocation>
        <location evidence="1">Cytoplasm</location>
    </subcellularLocation>
</comment>
<protein>
    <submittedName>
        <fullName evidence="5">High frequency lysogenization protein HflD</fullName>
    </submittedName>
</protein>
<dbReference type="NCBIfam" id="NF001246">
    <property type="entry name" value="PRK00218.1-2"/>
    <property type="match status" value="1"/>
</dbReference>
<accession>A0A3B0YXJ5</accession>
<dbReference type="PANTHER" id="PTHR38100">
    <property type="entry name" value="HIGH FREQUENCY LYSOGENIZATION PROTEIN HFLD"/>
    <property type="match status" value="1"/>
</dbReference>
<dbReference type="GO" id="GO:0005737">
    <property type="term" value="C:cytoplasm"/>
    <property type="evidence" value="ECO:0007669"/>
    <property type="project" value="UniProtKB-SubCell"/>
</dbReference>
<dbReference type="AlphaFoldDB" id="A0A3B0YXJ5"/>
<evidence type="ECO:0000256" key="2">
    <source>
        <dbReference type="ARBA" id="ARBA00022475"/>
    </source>
</evidence>
<evidence type="ECO:0000256" key="3">
    <source>
        <dbReference type="ARBA" id="ARBA00022490"/>
    </source>
</evidence>
<evidence type="ECO:0000256" key="4">
    <source>
        <dbReference type="ARBA" id="ARBA00023136"/>
    </source>
</evidence>
<dbReference type="InterPro" id="IPR007451">
    <property type="entry name" value="HflD"/>
</dbReference>
<proteinExistence type="inferred from homology"/>
<keyword evidence="3" id="KW-0963">Cytoplasm</keyword>
<dbReference type="PANTHER" id="PTHR38100:SF1">
    <property type="entry name" value="HIGH FREQUENCY LYSOGENIZATION PROTEIN HFLD"/>
    <property type="match status" value="1"/>
</dbReference>
<evidence type="ECO:0000256" key="1">
    <source>
        <dbReference type="ARBA" id="ARBA00004496"/>
    </source>
</evidence>
<dbReference type="EMBL" id="UOFQ01000029">
    <property type="protein sequence ID" value="VAW85775.1"/>
    <property type="molecule type" value="Genomic_DNA"/>
</dbReference>
<evidence type="ECO:0000313" key="5">
    <source>
        <dbReference type="EMBL" id="VAW85775.1"/>
    </source>
</evidence>
<organism evidence="5">
    <name type="scientific">hydrothermal vent metagenome</name>
    <dbReference type="NCBI Taxonomy" id="652676"/>
    <lineage>
        <taxon>unclassified sequences</taxon>
        <taxon>metagenomes</taxon>
        <taxon>ecological metagenomes</taxon>
    </lineage>
</organism>
<dbReference type="HAMAP" id="MF_00695">
    <property type="entry name" value="HflD_protein"/>
    <property type="match status" value="1"/>
</dbReference>
<gene>
    <name evidence="5" type="ORF">MNBD_GAMMA17-56</name>
</gene>